<comment type="caution">
    <text evidence="2">The sequence shown here is derived from an EMBL/GenBank/DDBJ whole genome shotgun (WGS) entry which is preliminary data.</text>
</comment>
<feature type="region of interest" description="Disordered" evidence="1">
    <location>
        <begin position="100"/>
        <end position="186"/>
    </location>
</feature>
<evidence type="ECO:0000313" key="3">
    <source>
        <dbReference type="Proteomes" id="UP001287286"/>
    </source>
</evidence>
<evidence type="ECO:0000313" key="2">
    <source>
        <dbReference type="EMBL" id="KAK4091706.1"/>
    </source>
</evidence>
<organism evidence="2 3">
    <name type="scientific">Purpureocillium lilacinum</name>
    <name type="common">Paecilomyces lilacinus</name>
    <dbReference type="NCBI Taxonomy" id="33203"/>
    <lineage>
        <taxon>Eukaryota</taxon>
        <taxon>Fungi</taxon>
        <taxon>Dikarya</taxon>
        <taxon>Ascomycota</taxon>
        <taxon>Pezizomycotina</taxon>
        <taxon>Sordariomycetes</taxon>
        <taxon>Hypocreomycetidae</taxon>
        <taxon>Hypocreales</taxon>
        <taxon>Ophiocordycipitaceae</taxon>
        <taxon>Purpureocillium</taxon>
    </lineage>
</organism>
<gene>
    <name evidence="2" type="ORF">Purlil1_4136</name>
</gene>
<proteinExistence type="predicted"/>
<accession>A0ABR0C5P3</accession>
<protein>
    <submittedName>
        <fullName evidence="2">Uncharacterized protein</fullName>
    </submittedName>
</protein>
<dbReference type="EMBL" id="JAWRVI010000011">
    <property type="protein sequence ID" value="KAK4091706.1"/>
    <property type="molecule type" value="Genomic_DNA"/>
</dbReference>
<sequence>MDTRRTPRGPIKAARDRNACRRWFVPDGMYSPVWLGARVDAPLGNVPPMPASMLPGPWRRTLRPSIDCPVDASPAASMLCRGVDVVVASMLQMLVRRRGYGTESTGDSPDPCAWADGSAASPIAPLSTSPPTLPRSRRHDSRRTLPCGRELASAPLKPCRTGRRPARPSTTPTCPPIPSGAPPPPRPSLSITNVYFLWYKGKRDNAGQDLQVERKSRLRVRVVVVRMRE</sequence>
<name>A0ABR0C5P3_PURLI</name>
<keyword evidence="3" id="KW-1185">Reference proteome</keyword>
<dbReference type="Proteomes" id="UP001287286">
    <property type="component" value="Unassembled WGS sequence"/>
</dbReference>
<feature type="compositionally biased region" description="Low complexity" evidence="1">
    <location>
        <begin position="118"/>
        <end position="130"/>
    </location>
</feature>
<feature type="compositionally biased region" description="Pro residues" evidence="1">
    <location>
        <begin position="173"/>
        <end position="186"/>
    </location>
</feature>
<evidence type="ECO:0000256" key="1">
    <source>
        <dbReference type="SAM" id="MobiDB-lite"/>
    </source>
</evidence>
<reference evidence="2 3" key="1">
    <citation type="journal article" date="2024" name="Microbiol. Resour. Announc.">
        <title>Genome annotations for the ascomycete fungi Trichoderma harzianum, Trichoderma aggressivum, and Purpureocillium lilacinum.</title>
        <authorList>
            <person name="Beijen E.P.W."/>
            <person name="Ohm R.A."/>
        </authorList>
    </citation>
    <scope>NUCLEOTIDE SEQUENCE [LARGE SCALE GENOMIC DNA]</scope>
    <source>
        <strain evidence="2 3">CBS 150709</strain>
    </source>
</reference>